<gene>
    <name evidence="3" type="ORF">ABS311_03610</name>
</gene>
<dbReference type="CDD" id="cd02440">
    <property type="entry name" value="AdoMet_MTases"/>
    <property type="match status" value="1"/>
</dbReference>
<evidence type="ECO:0000259" key="1">
    <source>
        <dbReference type="Pfam" id="PF13649"/>
    </source>
</evidence>
<dbReference type="InterPro" id="IPR016718">
    <property type="entry name" value="rRNA_m1G-MeTrfase_A_prd"/>
</dbReference>
<dbReference type="PIRSF" id="PIRSF018249">
    <property type="entry name" value="MyrA_prd"/>
    <property type="match status" value="1"/>
</dbReference>
<dbReference type="GO" id="GO:0008168">
    <property type="term" value="F:methyltransferase activity"/>
    <property type="evidence" value="ECO:0007669"/>
    <property type="project" value="UniProtKB-KW"/>
</dbReference>
<keyword evidence="4" id="KW-1185">Reference proteome</keyword>
<feature type="domain" description="Methyltransferase" evidence="1">
    <location>
        <begin position="96"/>
        <end position="170"/>
    </location>
</feature>
<dbReference type="EMBL" id="JBELOE010000078">
    <property type="protein sequence ID" value="MER2490968.1"/>
    <property type="molecule type" value="Genomic_DNA"/>
</dbReference>
<keyword evidence="3" id="KW-0489">Methyltransferase</keyword>
<accession>A0ABV1RDG8</accession>
<dbReference type="GO" id="GO:0032259">
    <property type="term" value="P:methylation"/>
    <property type="evidence" value="ECO:0007669"/>
    <property type="project" value="UniProtKB-KW"/>
</dbReference>
<reference evidence="3 4" key="1">
    <citation type="submission" date="2024-06" db="EMBL/GenBank/DDBJ databases">
        <authorList>
            <person name="Chen R.Y."/>
        </authorList>
    </citation>
    <scope>NUCLEOTIDE SEQUENCE [LARGE SCALE GENOMIC DNA]</scope>
    <source>
        <strain evidence="3 4">D2</strain>
    </source>
</reference>
<dbReference type="Proteomes" id="UP001467690">
    <property type="component" value="Unassembled WGS sequence"/>
</dbReference>
<sequence>MAQLLTCPFDQKPLTQHNNSLQCDAGHTFDIAKQGYVNLLPVQNKRSKQPGDDKLMVNARREFLQSGAYQFISQALNEQILKMISDMPSDQQAINILDAGCGEGYYLRQLQKCLHQHNIKANFYASDISKDAILSAAKQDKHACYFVASNKALPIQNERLSHILCLFGFPTFACFADKLAPDGYIFLLESAEKHLIELRELIYPQIAPFKLNHYPQAQAAGLQWVAETTHTQQVMLNAQQIAQLMYMTPHGHRASVEKKSLIEKLDSLDITIDIRIRILQKCGNKE</sequence>
<dbReference type="Gene3D" id="3.40.50.150">
    <property type="entry name" value="Vaccinia Virus protein VP39"/>
    <property type="match status" value="1"/>
</dbReference>
<dbReference type="Pfam" id="PF13649">
    <property type="entry name" value="Methyltransf_25"/>
    <property type="match status" value="1"/>
</dbReference>
<dbReference type="InterPro" id="IPR029063">
    <property type="entry name" value="SAM-dependent_MTases_sf"/>
</dbReference>
<evidence type="ECO:0000313" key="4">
    <source>
        <dbReference type="Proteomes" id="UP001467690"/>
    </source>
</evidence>
<comment type="caution">
    <text evidence="3">The sequence shown here is derived from an EMBL/GenBank/DDBJ whole genome shotgun (WGS) entry which is preliminary data.</text>
</comment>
<feature type="domain" description="23S rRNA (guanine(745)-N(1))-methyltransferase N-terminal" evidence="2">
    <location>
        <begin position="6"/>
        <end position="48"/>
    </location>
</feature>
<name>A0ABV1RDG8_9ALTE</name>
<dbReference type="InterPro" id="IPR048647">
    <property type="entry name" value="RlmA_N"/>
</dbReference>
<dbReference type="RefSeq" id="WP_143870116.1">
    <property type="nucleotide sequence ID" value="NZ_CP041660.1"/>
</dbReference>
<dbReference type="Pfam" id="PF21302">
    <property type="entry name" value="Zn_ribbon_RlmA"/>
    <property type="match status" value="1"/>
</dbReference>
<evidence type="ECO:0000313" key="3">
    <source>
        <dbReference type="EMBL" id="MER2490968.1"/>
    </source>
</evidence>
<organism evidence="3 4">
    <name type="scientific">Catenovulum sediminis</name>
    <dbReference type="NCBI Taxonomy" id="1740262"/>
    <lineage>
        <taxon>Bacteria</taxon>
        <taxon>Pseudomonadati</taxon>
        <taxon>Pseudomonadota</taxon>
        <taxon>Gammaproteobacteria</taxon>
        <taxon>Alteromonadales</taxon>
        <taxon>Alteromonadaceae</taxon>
        <taxon>Catenovulum</taxon>
    </lineage>
</organism>
<keyword evidence="3" id="KW-0808">Transferase</keyword>
<proteinExistence type="predicted"/>
<dbReference type="SUPFAM" id="SSF53335">
    <property type="entry name" value="S-adenosyl-L-methionine-dependent methyltransferases"/>
    <property type="match status" value="1"/>
</dbReference>
<evidence type="ECO:0000259" key="2">
    <source>
        <dbReference type="Pfam" id="PF21302"/>
    </source>
</evidence>
<dbReference type="InterPro" id="IPR041698">
    <property type="entry name" value="Methyltransf_25"/>
</dbReference>
<protein>
    <submittedName>
        <fullName evidence="3">RNA methyltransferase</fullName>
    </submittedName>
</protein>